<feature type="transmembrane region" description="Helical" evidence="1">
    <location>
        <begin position="262"/>
        <end position="280"/>
    </location>
</feature>
<dbReference type="AlphaFoldDB" id="A0A926HV15"/>
<keyword evidence="1" id="KW-0472">Membrane</keyword>
<keyword evidence="1" id="KW-0812">Transmembrane</keyword>
<sequence length="281" mass="29892">MTDLILDTLLDGAKMLPFLFAAYLLMEWFEHRSSEKMELALRRTGRFGPIVGAVLGIFPQCGFSVAAANFYAGRVITMGTLVAVFVSTSDEAIPVLLAHPGSAHEIFAIVGAKLAVALVAGFATDLLLGGRRSLEPAEVRREHEEHTAECGGEHGILRPALRHTASTFAFVLLATFLLNLTIHFIGEQNLGRLLMQNSIFAPAVAALIGFIPNCAASVVLTELYLSGAIGFGSIIAGLSTGAGVGLLMLFKSNRSLRENFKVMAILFVFATAAGMLLTGVL</sequence>
<feature type="transmembrane region" description="Helical" evidence="1">
    <location>
        <begin position="167"/>
        <end position="186"/>
    </location>
</feature>
<evidence type="ECO:0000313" key="3">
    <source>
        <dbReference type="Proteomes" id="UP000620366"/>
    </source>
</evidence>
<evidence type="ECO:0000256" key="1">
    <source>
        <dbReference type="SAM" id="Phobius"/>
    </source>
</evidence>
<dbReference type="Proteomes" id="UP000620366">
    <property type="component" value="Unassembled WGS sequence"/>
</dbReference>
<dbReference type="RefSeq" id="WP_249300874.1">
    <property type="nucleotide sequence ID" value="NZ_JACRSP010000004.1"/>
</dbReference>
<protein>
    <submittedName>
        <fullName evidence="2">Arsenic efflux protein</fullName>
    </submittedName>
</protein>
<accession>A0A926HV15</accession>
<comment type="caution">
    <text evidence="2">The sequence shown here is derived from an EMBL/GenBank/DDBJ whole genome shotgun (WGS) entry which is preliminary data.</text>
</comment>
<evidence type="ECO:0000313" key="2">
    <source>
        <dbReference type="EMBL" id="MBC8536868.1"/>
    </source>
</evidence>
<keyword evidence="3" id="KW-1185">Reference proteome</keyword>
<dbReference type="Pfam" id="PF11449">
    <property type="entry name" value="ArsP_2"/>
    <property type="match status" value="2"/>
</dbReference>
<feature type="transmembrane region" description="Helical" evidence="1">
    <location>
        <begin position="106"/>
        <end position="128"/>
    </location>
</feature>
<dbReference type="InterPro" id="IPR021552">
    <property type="entry name" value="ArsP_2"/>
</dbReference>
<feature type="transmembrane region" description="Helical" evidence="1">
    <location>
        <begin position="198"/>
        <end position="220"/>
    </location>
</feature>
<dbReference type="NCBIfam" id="NF037962">
    <property type="entry name" value="arsenic_eff"/>
    <property type="match status" value="1"/>
</dbReference>
<feature type="transmembrane region" description="Helical" evidence="1">
    <location>
        <begin position="12"/>
        <end position="29"/>
    </location>
</feature>
<proteinExistence type="predicted"/>
<feature type="transmembrane region" description="Helical" evidence="1">
    <location>
        <begin position="226"/>
        <end position="250"/>
    </location>
</feature>
<name>A0A926HV15_9FIRM</name>
<gene>
    <name evidence="2" type="ORF">H8695_09230</name>
</gene>
<feature type="transmembrane region" description="Helical" evidence="1">
    <location>
        <begin position="78"/>
        <end position="99"/>
    </location>
</feature>
<organism evidence="2 3">
    <name type="scientific">Feifania hominis</name>
    <dbReference type="NCBI Taxonomy" id="2763660"/>
    <lineage>
        <taxon>Bacteria</taxon>
        <taxon>Bacillati</taxon>
        <taxon>Bacillota</taxon>
        <taxon>Clostridia</taxon>
        <taxon>Eubacteriales</taxon>
        <taxon>Feifaniaceae</taxon>
        <taxon>Feifania</taxon>
    </lineage>
</organism>
<feature type="transmembrane region" description="Helical" evidence="1">
    <location>
        <begin position="50"/>
        <end position="72"/>
    </location>
</feature>
<keyword evidence="1" id="KW-1133">Transmembrane helix</keyword>
<reference evidence="2" key="1">
    <citation type="submission" date="2020-08" db="EMBL/GenBank/DDBJ databases">
        <title>Genome public.</title>
        <authorList>
            <person name="Liu C."/>
            <person name="Sun Q."/>
        </authorList>
    </citation>
    <scope>NUCLEOTIDE SEQUENCE</scope>
    <source>
        <strain evidence="2">BX7</strain>
    </source>
</reference>
<dbReference type="EMBL" id="JACRSP010000004">
    <property type="protein sequence ID" value="MBC8536868.1"/>
    <property type="molecule type" value="Genomic_DNA"/>
</dbReference>